<accession>A0AAV8WEM2</accession>
<name>A0AAV8WEM2_9CUCU</name>
<proteinExistence type="predicted"/>
<evidence type="ECO:0000256" key="1">
    <source>
        <dbReference type="SAM" id="MobiDB-lite"/>
    </source>
</evidence>
<sequence length="224" mass="25812">MLLLTPVDTTNTNSCELDDQDEDNDGANNTLCAEDVVVECAGTPQSHQKIVKIRVFKLKNDKLKKHCGAFNSRICKTTATFNDRLLLSRGQLTEDITKKWAYLKKIQETKSILQNCKEWMQLRRSCHNNWENSMAKRFLRGIGLSPPLTSSSSSSTSKQYPLSHHYQRNVRSPRDKMIDGLIMQEMQKSHMDSTDHFCKMLCLEMKKLSARNKRLADKIFRVVK</sequence>
<dbReference type="AlphaFoldDB" id="A0AAV8WEM2"/>
<protein>
    <submittedName>
        <fullName evidence="2">Uncharacterized protein</fullName>
    </submittedName>
</protein>
<feature type="compositionally biased region" description="Low complexity" evidence="1">
    <location>
        <begin position="147"/>
        <end position="157"/>
    </location>
</feature>
<organism evidence="2 3">
    <name type="scientific">Exocentrus adspersus</name>
    <dbReference type="NCBI Taxonomy" id="1586481"/>
    <lineage>
        <taxon>Eukaryota</taxon>
        <taxon>Metazoa</taxon>
        <taxon>Ecdysozoa</taxon>
        <taxon>Arthropoda</taxon>
        <taxon>Hexapoda</taxon>
        <taxon>Insecta</taxon>
        <taxon>Pterygota</taxon>
        <taxon>Neoptera</taxon>
        <taxon>Endopterygota</taxon>
        <taxon>Coleoptera</taxon>
        <taxon>Polyphaga</taxon>
        <taxon>Cucujiformia</taxon>
        <taxon>Chrysomeloidea</taxon>
        <taxon>Cerambycidae</taxon>
        <taxon>Lamiinae</taxon>
        <taxon>Acanthocinini</taxon>
        <taxon>Exocentrus</taxon>
    </lineage>
</organism>
<feature type="region of interest" description="Disordered" evidence="1">
    <location>
        <begin position="1"/>
        <end position="22"/>
    </location>
</feature>
<dbReference type="Proteomes" id="UP001159042">
    <property type="component" value="Unassembled WGS sequence"/>
</dbReference>
<evidence type="ECO:0000313" key="2">
    <source>
        <dbReference type="EMBL" id="KAJ8924667.1"/>
    </source>
</evidence>
<comment type="caution">
    <text evidence="2">The sequence shown here is derived from an EMBL/GenBank/DDBJ whole genome shotgun (WGS) entry which is preliminary data.</text>
</comment>
<reference evidence="2 3" key="1">
    <citation type="journal article" date="2023" name="Insect Mol. Biol.">
        <title>Genome sequencing provides insights into the evolution of gene families encoding plant cell wall-degrading enzymes in longhorned beetles.</title>
        <authorList>
            <person name="Shin N.R."/>
            <person name="Okamura Y."/>
            <person name="Kirsch R."/>
            <person name="Pauchet Y."/>
        </authorList>
    </citation>
    <scope>NUCLEOTIDE SEQUENCE [LARGE SCALE GENOMIC DNA]</scope>
    <source>
        <strain evidence="2">EAD_L_NR</strain>
    </source>
</reference>
<feature type="region of interest" description="Disordered" evidence="1">
    <location>
        <begin position="147"/>
        <end position="166"/>
    </location>
</feature>
<gene>
    <name evidence="2" type="ORF">NQ315_000818</name>
</gene>
<keyword evidence="3" id="KW-1185">Reference proteome</keyword>
<dbReference type="EMBL" id="JANEYG010000002">
    <property type="protein sequence ID" value="KAJ8924667.1"/>
    <property type="molecule type" value="Genomic_DNA"/>
</dbReference>
<evidence type="ECO:0000313" key="3">
    <source>
        <dbReference type="Proteomes" id="UP001159042"/>
    </source>
</evidence>